<dbReference type="GO" id="GO:0004812">
    <property type="term" value="F:aminoacyl-tRNA ligase activity"/>
    <property type="evidence" value="ECO:0007669"/>
    <property type="project" value="UniProtKB-KW"/>
</dbReference>
<keyword evidence="8" id="KW-1185">Reference proteome</keyword>
<comment type="caution">
    <text evidence="7">The sequence shown here is derived from an EMBL/GenBank/DDBJ whole genome shotgun (WGS) entry which is preliminary data.</text>
</comment>
<evidence type="ECO:0000259" key="6">
    <source>
        <dbReference type="Pfam" id="PF01409"/>
    </source>
</evidence>
<evidence type="ECO:0000313" key="7">
    <source>
        <dbReference type="EMBL" id="CAD7000751.1"/>
    </source>
</evidence>
<proteinExistence type="predicted"/>
<evidence type="ECO:0000256" key="3">
    <source>
        <dbReference type="ARBA" id="ARBA00022840"/>
    </source>
</evidence>
<dbReference type="GO" id="GO:0006412">
    <property type="term" value="P:translation"/>
    <property type="evidence" value="ECO:0007669"/>
    <property type="project" value="UniProtKB-KW"/>
</dbReference>
<evidence type="ECO:0000256" key="5">
    <source>
        <dbReference type="ARBA" id="ARBA00023146"/>
    </source>
</evidence>
<keyword evidence="4" id="KW-0648">Protein biosynthesis</keyword>
<sequence length="114" mass="13291">MGFRAVDGPEIEDEFYVFDALNTPSYHPAREEQDTFYLKNKVDNRRAIKRYGRLVVENDFLREIVEAQNGENSSEEFFSNLNIGYVTVDEEEAISISDRSDLVKDIQWVKKDFG</sequence>
<feature type="domain" description="Phenylalanyl-tRNA synthetase" evidence="6">
    <location>
        <begin position="1"/>
        <end position="46"/>
    </location>
</feature>
<evidence type="ECO:0000313" key="8">
    <source>
        <dbReference type="Proteomes" id="UP000606786"/>
    </source>
</evidence>
<dbReference type="Gene3D" id="3.30.930.10">
    <property type="entry name" value="Bira Bifunctional Protein, Domain 2"/>
    <property type="match status" value="1"/>
</dbReference>
<dbReference type="Proteomes" id="UP000606786">
    <property type="component" value="Unassembled WGS sequence"/>
</dbReference>
<evidence type="ECO:0000256" key="2">
    <source>
        <dbReference type="ARBA" id="ARBA00022741"/>
    </source>
</evidence>
<keyword evidence="2" id="KW-0547">Nucleotide-binding</keyword>
<evidence type="ECO:0000256" key="4">
    <source>
        <dbReference type="ARBA" id="ARBA00022917"/>
    </source>
</evidence>
<dbReference type="InterPro" id="IPR002319">
    <property type="entry name" value="Phenylalanyl-tRNA_Synthase"/>
</dbReference>
<keyword evidence="3" id="KW-0067">ATP-binding</keyword>
<dbReference type="Pfam" id="PF01409">
    <property type="entry name" value="tRNA-synt_2d"/>
    <property type="match status" value="1"/>
</dbReference>
<dbReference type="GO" id="GO:0005524">
    <property type="term" value="F:ATP binding"/>
    <property type="evidence" value="ECO:0007669"/>
    <property type="project" value="UniProtKB-KW"/>
</dbReference>
<dbReference type="AlphaFoldDB" id="A0A811UPU4"/>
<evidence type="ECO:0000256" key="1">
    <source>
        <dbReference type="ARBA" id="ARBA00022598"/>
    </source>
</evidence>
<dbReference type="GO" id="GO:0043039">
    <property type="term" value="P:tRNA aminoacylation"/>
    <property type="evidence" value="ECO:0007669"/>
    <property type="project" value="InterPro"/>
</dbReference>
<name>A0A811UPU4_CERCA</name>
<keyword evidence="1" id="KW-0436">Ligase</keyword>
<keyword evidence="5" id="KW-0030">Aminoacyl-tRNA synthetase</keyword>
<dbReference type="EMBL" id="CAJHJT010000013">
    <property type="protein sequence ID" value="CAD7000751.1"/>
    <property type="molecule type" value="Genomic_DNA"/>
</dbReference>
<organism evidence="7 8">
    <name type="scientific">Ceratitis capitata</name>
    <name type="common">Mediterranean fruit fly</name>
    <name type="synonym">Tephritis capitata</name>
    <dbReference type="NCBI Taxonomy" id="7213"/>
    <lineage>
        <taxon>Eukaryota</taxon>
        <taxon>Metazoa</taxon>
        <taxon>Ecdysozoa</taxon>
        <taxon>Arthropoda</taxon>
        <taxon>Hexapoda</taxon>
        <taxon>Insecta</taxon>
        <taxon>Pterygota</taxon>
        <taxon>Neoptera</taxon>
        <taxon>Endopterygota</taxon>
        <taxon>Diptera</taxon>
        <taxon>Brachycera</taxon>
        <taxon>Muscomorpha</taxon>
        <taxon>Tephritoidea</taxon>
        <taxon>Tephritidae</taxon>
        <taxon>Ceratitis</taxon>
        <taxon>Ceratitis</taxon>
    </lineage>
</organism>
<reference evidence="7" key="1">
    <citation type="submission" date="2020-11" db="EMBL/GenBank/DDBJ databases">
        <authorList>
            <person name="Whitehead M."/>
        </authorList>
    </citation>
    <scope>NUCLEOTIDE SEQUENCE</scope>
    <source>
        <strain evidence="7">EGII</strain>
    </source>
</reference>
<dbReference type="SUPFAM" id="SSF55681">
    <property type="entry name" value="Class II aaRS and biotin synthetases"/>
    <property type="match status" value="1"/>
</dbReference>
<accession>A0A811UPU4</accession>
<dbReference type="InterPro" id="IPR045864">
    <property type="entry name" value="aa-tRNA-synth_II/BPL/LPL"/>
</dbReference>
<dbReference type="GO" id="GO:0000049">
    <property type="term" value="F:tRNA binding"/>
    <property type="evidence" value="ECO:0007669"/>
    <property type="project" value="InterPro"/>
</dbReference>
<gene>
    <name evidence="7" type="ORF">CCAP1982_LOCUS9224</name>
</gene>
<protein>
    <submittedName>
        <fullName evidence="7">(Mediterranean fruit fly) hypothetical protein</fullName>
    </submittedName>
</protein>